<evidence type="ECO:0000313" key="7">
    <source>
        <dbReference type="Proteomes" id="UP001479436"/>
    </source>
</evidence>
<keyword evidence="3 5" id="KW-1133">Transmembrane helix</keyword>
<protein>
    <recommendedName>
        <fullName evidence="8">Magnesium transporter</fullName>
    </recommendedName>
</protein>
<comment type="subcellular location">
    <subcellularLocation>
        <location evidence="1">Membrane</location>
        <topology evidence="1">Multi-pass membrane protein</topology>
    </subcellularLocation>
</comment>
<accession>A0ABR2VRE9</accession>
<feature type="transmembrane region" description="Helical" evidence="5">
    <location>
        <begin position="240"/>
        <end position="263"/>
    </location>
</feature>
<dbReference type="SUPFAM" id="SSF103481">
    <property type="entry name" value="Multidrug resistance efflux transporter EmrE"/>
    <property type="match status" value="1"/>
</dbReference>
<evidence type="ECO:0000313" key="6">
    <source>
        <dbReference type="EMBL" id="KAK9693986.1"/>
    </source>
</evidence>
<feature type="transmembrane region" description="Helical" evidence="5">
    <location>
        <begin position="103"/>
        <end position="123"/>
    </location>
</feature>
<dbReference type="InterPro" id="IPR037185">
    <property type="entry name" value="EmrE-like"/>
</dbReference>
<feature type="transmembrane region" description="Helical" evidence="5">
    <location>
        <begin position="171"/>
        <end position="191"/>
    </location>
</feature>
<keyword evidence="7" id="KW-1185">Reference proteome</keyword>
<name>A0ABR2VRE9_9FUNG</name>
<comment type="caution">
    <text evidence="6">The sequence shown here is derived from an EMBL/GenBank/DDBJ whole genome shotgun (WGS) entry which is preliminary data.</text>
</comment>
<organism evidence="6 7">
    <name type="scientific">Basidiobolus ranarum</name>
    <dbReference type="NCBI Taxonomy" id="34480"/>
    <lineage>
        <taxon>Eukaryota</taxon>
        <taxon>Fungi</taxon>
        <taxon>Fungi incertae sedis</taxon>
        <taxon>Zoopagomycota</taxon>
        <taxon>Entomophthoromycotina</taxon>
        <taxon>Basidiobolomycetes</taxon>
        <taxon>Basidiobolales</taxon>
        <taxon>Basidiobolaceae</taxon>
        <taxon>Basidiobolus</taxon>
    </lineage>
</organism>
<dbReference type="PANTHER" id="PTHR12570">
    <property type="match status" value="1"/>
</dbReference>
<keyword evidence="2 5" id="KW-0812">Transmembrane</keyword>
<dbReference type="InterPro" id="IPR008521">
    <property type="entry name" value="Mg_trans_NIPA"/>
</dbReference>
<reference evidence="6 7" key="1">
    <citation type="submission" date="2023-04" db="EMBL/GenBank/DDBJ databases">
        <title>Genome of Basidiobolus ranarum AG-B5.</title>
        <authorList>
            <person name="Stajich J.E."/>
            <person name="Carter-House D."/>
            <person name="Gryganskyi A."/>
        </authorList>
    </citation>
    <scope>NUCLEOTIDE SEQUENCE [LARGE SCALE GENOMIC DNA]</scope>
    <source>
        <strain evidence="6 7">AG-B5</strain>
    </source>
</reference>
<dbReference type="EMBL" id="JASJQH010008261">
    <property type="protein sequence ID" value="KAK9693986.1"/>
    <property type="molecule type" value="Genomic_DNA"/>
</dbReference>
<dbReference type="Proteomes" id="UP001479436">
    <property type="component" value="Unassembled WGS sequence"/>
</dbReference>
<evidence type="ECO:0000256" key="4">
    <source>
        <dbReference type="ARBA" id="ARBA00023136"/>
    </source>
</evidence>
<dbReference type="PANTHER" id="PTHR12570:SF85">
    <property type="entry name" value="DUF803 DOMAIN MEMBRANE PROTEIN (AFU_ORTHOLOGUE AFUA_1G15880)"/>
    <property type="match status" value="1"/>
</dbReference>
<evidence type="ECO:0000256" key="2">
    <source>
        <dbReference type="ARBA" id="ARBA00022692"/>
    </source>
</evidence>
<evidence type="ECO:0000256" key="5">
    <source>
        <dbReference type="SAM" id="Phobius"/>
    </source>
</evidence>
<feature type="transmembrane region" description="Helical" evidence="5">
    <location>
        <begin position="6"/>
        <end position="25"/>
    </location>
</feature>
<feature type="transmembrane region" description="Helical" evidence="5">
    <location>
        <begin position="143"/>
        <end position="162"/>
    </location>
</feature>
<gene>
    <name evidence="6" type="ORF">K7432_013651</name>
</gene>
<feature type="transmembrane region" description="Helical" evidence="5">
    <location>
        <begin position="269"/>
        <end position="288"/>
    </location>
</feature>
<evidence type="ECO:0000256" key="1">
    <source>
        <dbReference type="ARBA" id="ARBA00004141"/>
    </source>
</evidence>
<keyword evidence="4 5" id="KW-0472">Membrane</keyword>
<feature type="transmembrane region" description="Helical" evidence="5">
    <location>
        <begin position="211"/>
        <end position="228"/>
    </location>
</feature>
<sequence length="333" mass="36138">MEDKYIGLCLATSSSLLIGVSFILTKKGLIDSSHHGATSGDTYSYLTNYTWWTGMVTMVLGEIANFAAYSFAPAILVTPLGALTVLISAVLASWFLDERLNSTGKAGCALCLIGSVIIVLHSPEDKEIVSVDSVLHLALQPPFLIYCGLVLTTCLFLIFWMVPKHGKKNSLVYITICSLAGSVSVMAVKAFGIALKLTFAGSNQLSHPSTYVFAAVIAISILTQMNYFNKALNLFPTHVVTPIYYVFFTTATIVASALLFQGFNESNPVNLTSLFCGFFTIFVGVFLLNSNPHGTHPDTSRKLPMYDTGDMSNMSLLKSSPELRRLESDTESC</sequence>
<feature type="transmembrane region" description="Helical" evidence="5">
    <location>
        <begin position="46"/>
        <end position="68"/>
    </location>
</feature>
<evidence type="ECO:0008006" key="8">
    <source>
        <dbReference type="Google" id="ProtNLM"/>
    </source>
</evidence>
<feature type="transmembrane region" description="Helical" evidence="5">
    <location>
        <begin position="74"/>
        <end position="96"/>
    </location>
</feature>
<dbReference type="Pfam" id="PF05653">
    <property type="entry name" value="Mg_trans_NIPA"/>
    <property type="match status" value="1"/>
</dbReference>
<evidence type="ECO:0000256" key="3">
    <source>
        <dbReference type="ARBA" id="ARBA00022989"/>
    </source>
</evidence>
<proteinExistence type="predicted"/>